<evidence type="ECO:0000256" key="3">
    <source>
        <dbReference type="ARBA" id="ARBA00023237"/>
    </source>
</evidence>
<dbReference type="EMBL" id="JBHSGW010000001">
    <property type="protein sequence ID" value="MFC4738377.1"/>
    <property type="molecule type" value="Genomic_DNA"/>
</dbReference>
<comment type="subcellular location">
    <subcellularLocation>
        <location evidence="1">Cell outer membrane</location>
    </subcellularLocation>
</comment>
<proteinExistence type="predicted"/>
<dbReference type="PROSITE" id="PS51123">
    <property type="entry name" value="OMPA_2"/>
    <property type="match status" value="2"/>
</dbReference>
<reference evidence="8" key="1">
    <citation type="journal article" date="2019" name="Int. J. Syst. Evol. Microbiol.">
        <title>The Global Catalogue of Microorganisms (GCM) 10K type strain sequencing project: providing services to taxonomists for standard genome sequencing and annotation.</title>
        <authorList>
            <consortium name="The Broad Institute Genomics Platform"/>
            <consortium name="The Broad Institute Genome Sequencing Center for Infectious Disease"/>
            <person name="Wu L."/>
            <person name="Ma J."/>
        </authorList>
    </citation>
    <scope>NUCLEOTIDE SEQUENCE [LARGE SCALE GENOMIC DNA]</scope>
    <source>
        <strain evidence="8">CCUG 50349</strain>
    </source>
</reference>
<evidence type="ECO:0000256" key="5">
    <source>
        <dbReference type="SAM" id="SignalP"/>
    </source>
</evidence>
<dbReference type="Pfam" id="PF00691">
    <property type="entry name" value="OmpA"/>
    <property type="match status" value="2"/>
</dbReference>
<keyword evidence="2 4" id="KW-0472">Membrane</keyword>
<evidence type="ECO:0000256" key="2">
    <source>
        <dbReference type="ARBA" id="ARBA00023136"/>
    </source>
</evidence>
<dbReference type="InterPro" id="IPR036737">
    <property type="entry name" value="OmpA-like_sf"/>
</dbReference>
<feature type="domain" description="OmpA-like" evidence="6">
    <location>
        <begin position="15"/>
        <end position="135"/>
    </location>
</feature>
<feature type="domain" description="OmpA-like" evidence="6">
    <location>
        <begin position="155"/>
        <end position="273"/>
    </location>
</feature>
<dbReference type="InterPro" id="IPR006664">
    <property type="entry name" value="OMP_bac"/>
</dbReference>
<dbReference type="Gene3D" id="3.30.1330.60">
    <property type="entry name" value="OmpA-like domain"/>
    <property type="match status" value="2"/>
</dbReference>
<evidence type="ECO:0000313" key="8">
    <source>
        <dbReference type="Proteomes" id="UP001595885"/>
    </source>
</evidence>
<dbReference type="Proteomes" id="UP001595885">
    <property type="component" value="Unassembled WGS sequence"/>
</dbReference>
<keyword evidence="8" id="KW-1185">Reference proteome</keyword>
<accession>A0ABV9NYL4</accession>
<feature type="signal peptide" evidence="5">
    <location>
        <begin position="1"/>
        <end position="17"/>
    </location>
</feature>
<protein>
    <submittedName>
        <fullName evidence="7">OmpA family protein</fullName>
    </submittedName>
</protein>
<keyword evidence="3" id="KW-0998">Cell outer membrane</keyword>
<dbReference type="CDD" id="cd07185">
    <property type="entry name" value="OmpA_C-like"/>
    <property type="match status" value="2"/>
</dbReference>
<evidence type="ECO:0000259" key="6">
    <source>
        <dbReference type="PROSITE" id="PS51123"/>
    </source>
</evidence>
<gene>
    <name evidence="7" type="ORF">ACFO3U_00060</name>
</gene>
<organism evidence="7 8">
    <name type="scientific">Flavobacterium ponti</name>
    <dbReference type="NCBI Taxonomy" id="665133"/>
    <lineage>
        <taxon>Bacteria</taxon>
        <taxon>Pseudomonadati</taxon>
        <taxon>Bacteroidota</taxon>
        <taxon>Flavobacteriia</taxon>
        <taxon>Flavobacteriales</taxon>
        <taxon>Flavobacteriaceae</taxon>
        <taxon>Flavobacterium</taxon>
    </lineage>
</organism>
<evidence type="ECO:0000256" key="1">
    <source>
        <dbReference type="ARBA" id="ARBA00004442"/>
    </source>
</evidence>
<evidence type="ECO:0000256" key="4">
    <source>
        <dbReference type="PROSITE-ProRule" id="PRU00473"/>
    </source>
</evidence>
<comment type="caution">
    <text evidence="7">The sequence shown here is derived from an EMBL/GenBank/DDBJ whole genome shotgun (WGS) entry which is preliminary data.</text>
</comment>
<dbReference type="RefSeq" id="WP_379737248.1">
    <property type="nucleotide sequence ID" value="NZ_JBHSGW010000001.1"/>
</dbReference>
<dbReference type="PANTHER" id="PTHR30329:SF21">
    <property type="entry name" value="LIPOPROTEIN YIAD-RELATED"/>
    <property type="match status" value="1"/>
</dbReference>
<dbReference type="PANTHER" id="PTHR30329">
    <property type="entry name" value="STATOR ELEMENT OF FLAGELLAR MOTOR COMPLEX"/>
    <property type="match status" value="1"/>
</dbReference>
<dbReference type="InterPro" id="IPR006665">
    <property type="entry name" value="OmpA-like"/>
</dbReference>
<keyword evidence="5" id="KW-0732">Signal</keyword>
<name>A0ABV9NYL4_9FLAO</name>
<sequence length="273" mass="31633">MRSLKYLFLLIFMTSFAQEDEILQSIYFDFDKFDLRKDQQKELQKFIKTIDTSIVESIQISGYCDDRGKDAYNFDLSTKRANTIKDTLLLNGIKSKIIVSIQGKGSIMIDEDLESNVPEVRSKNRRVDVLVNFKPPIVKRTKPENYTVLRKDVIVGDKITLDKVFFDRGSSRLTTSAKKELDKIAIRMHRFPKIELEVQGHICCTPSYQKEAVDKDTKKRELSVNRAKAVYKYLISRRVNEKRLIYNGYGNTQPLGGSTDQDRRVELVITKIE</sequence>
<feature type="chain" id="PRO_5046674261" evidence="5">
    <location>
        <begin position="18"/>
        <end position="273"/>
    </location>
</feature>
<evidence type="ECO:0000313" key="7">
    <source>
        <dbReference type="EMBL" id="MFC4738377.1"/>
    </source>
</evidence>
<dbReference type="SUPFAM" id="SSF103088">
    <property type="entry name" value="OmpA-like"/>
    <property type="match status" value="2"/>
</dbReference>
<dbReference type="InterPro" id="IPR050330">
    <property type="entry name" value="Bact_OuterMem_StrucFunc"/>
</dbReference>
<dbReference type="PRINTS" id="PR01021">
    <property type="entry name" value="OMPADOMAIN"/>
</dbReference>